<dbReference type="InterPro" id="IPR041478">
    <property type="entry name" value="TetR_C_27"/>
</dbReference>
<dbReference type="Gene3D" id="1.10.357.10">
    <property type="entry name" value="Tetracycline Repressor, domain 2"/>
    <property type="match status" value="1"/>
</dbReference>
<name>A0ABV2H4Z6_9HYPH</name>
<organism evidence="2 3">
    <name type="scientific">Pseudorhizobium tarimense</name>
    <dbReference type="NCBI Taxonomy" id="1079109"/>
    <lineage>
        <taxon>Bacteria</taxon>
        <taxon>Pseudomonadati</taxon>
        <taxon>Pseudomonadota</taxon>
        <taxon>Alphaproteobacteria</taxon>
        <taxon>Hyphomicrobiales</taxon>
        <taxon>Rhizobiaceae</taxon>
        <taxon>Rhizobium/Agrobacterium group</taxon>
        <taxon>Pseudorhizobium</taxon>
    </lineage>
</organism>
<dbReference type="EMBL" id="JBEPLJ010000005">
    <property type="protein sequence ID" value="MET3585571.1"/>
    <property type="molecule type" value="Genomic_DNA"/>
</dbReference>
<feature type="domain" description="Tetracyclin repressor-like C-terminal" evidence="1">
    <location>
        <begin position="26"/>
        <end position="131"/>
    </location>
</feature>
<dbReference type="Proteomes" id="UP001549031">
    <property type="component" value="Unassembled WGS sequence"/>
</dbReference>
<gene>
    <name evidence="2" type="ORF">ABID21_001680</name>
</gene>
<sequence>MADAICDRHIHRMIDRFELLKDPAPAPEKLGIVVRRLMDAHLSDIQQNPYLFEMILMMSDSDLPSARHYKTLIDSLFVEVIQEGVEAGVYHCQSPEDVSSDVAAAFSAVLHPVLLARASADELHRRCEGLVNLVNAALQNALAK</sequence>
<protein>
    <submittedName>
        <fullName evidence="2">TetR/AcrR family transcriptional repressor of the ameABC operon</fullName>
    </submittedName>
</protein>
<dbReference type="SUPFAM" id="SSF48498">
    <property type="entry name" value="Tetracyclin repressor-like, C-terminal domain"/>
    <property type="match status" value="1"/>
</dbReference>
<evidence type="ECO:0000313" key="2">
    <source>
        <dbReference type="EMBL" id="MET3585571.1"/>
    </source>
</evidence>
<accession>A0ABV2H4Z6</accession>
<dbReference type="Pfam" id="PF17935">
    <property type="entry name" value="TetR_C_27"/>
    <property type="match status" value="1"/>
</dbReference>
<keyword evidence="3" id="KW-1185">Reference proteome</keyword>
<proteinExistence type="predicted"/>
<evidence type="ECO:0000259" key="1">
    <source>
        <dbReference type="Pfam" id="PF17935"/>
    </source>
</evidence>
<dbReference type="InterPro" id="IPR036271">
    <property type="entry name" value="Tet_transcr_reg_TetR-rel_C_sf"/>
</dbReference>
<comment type="caution">
    <text evidence="2">The sequence shown here is derived from an EMBL/GenBank/DDBJ whole genome shotgun (WGS) entry which is preliminary data.</text>
</comment>
<reference evidence="2 3" key="1">
    <citation type="submission" date="2024-06" db="EMBL/GenBank/DDBJ databases">
        <title>Genomic Encyclopedia of Type Strains, Phase IV (KMG-IV): sequencing the most valuable type-strain genomes for metagenomic binning, comparative biology and taxonomic classification.</title>
        <authorList>
            <person name="Goeker M."/>
        </authorList>
    </citation>
    <scope>NUCLEOTIDE SEQUENCE [LARGE SCALE GENOMIC DNA]</scope>
    <source>
        <strain evidence="2 3">DSM 105042</strain>
    </source>
</reference>
<evidence type="ECO:0000313" key="3">
    <source>
        <dbReference type="Proteomes" id="UP001549031"/>
    </source>
</evidence>